<gene>
    <name evidence="1" type="ORF">PS685_05208</name>
</gene>
<dbReference type="Proteomes" id="UP000326437">
    <property type="component" value="Unassembled WGS sequence"/>
</dbReference>
<name>A0A5E7A5S5_PSEFL</name>
<protein>
    <submittedName>
        <fullName evidence="1">Uncharacterized protein</fullName>
    </submittedName>
</protein>
<dbReference type="AlphaFoldDB" id="A0A5E7A5S5"/>
<evidence type="ECO:0000313" key="1">
    <source>
        <dbReference type="EMBL" id="VVN74166.1"/>
    </source>
</evidence>
<sequence length="290" mass="32879">MEAAEKYWNENVDKRNRWSGASISFKLAVRGQINHVGHVKGYSDSVYMMLARKLSQIDNTFSFDEGAIAESIAEEIHVFCEGESDILHLRHAFQCLKSRYPSLNLIFKLPGVGKGDGSSVLKSFCDTVRSHPQRHLTICLFDRDEPNIIREMSGSAVSYKDYGGNVFSLVMPSPSFRKNDNICIEFLYQDVDLLRPDAQGRRLYLGDEFDQNSRFKGKELIFKKFPKSSLILDSDIIDFQTGNNIALSKVKFAEYISGKIEPFGSVDVSGFSIVFDEIAAIKETYMRPHQ</sequence>
<accession>A0A5E7A5S5</accession>
<organism evidence="1 2">
    <name type="scientific">Pseudomonas fluorescens</name>
    <dbReference type="NCBI Taxonomy" id="294"/>
    <lineage>
        <taxon>Bacteria</taxon>
        <taxon>Pseudomonadati</taxon>
        <taxon>Pseudomonadota</taxon>
        <taxon>Gammaproteobacteria</taxon>
        <taxon>Pseudomonadales</taxon>
        <taxon>Pseudomonadaceae</taxon>
        <taxon>Pseudomonas</taxon>
    </lineage>
</organism>
<dbReference type="EMBL" id="CABVHO010000286">
    <property type="protein sequence ID" value="VVN74166.1"/>
    <property type="molecule type" value="Genomic_DNA"/>
</dbReference>
<proteinExistence type="predicted"/>
<evidence type="ECO:0000313" key="2">
    <source>
        <dbReference type="Proteomes" id="UP000326437"/>
    </source>
</evidence>
<reference evidence="1 2" key="1">
    <citation type="submission" date="2019-09" db="EMBL/GenBank/DDBJ databases">
        <authorList>
            <person name="Chandra G."/>
            <person name="Truman W A."/>
        </authorList>
    </citation>
    <scope>NUCLEOTIDE SEQUENCE [LARGE SCALE GENOMIC DNA]</scope>
    <source>
        <strain evidence="1">PS685</strain>
    </source>
</reference>